<feature type="region of interest" description="Disordered" evidence="2">
    <location>
        <begin position="2511"/>
        <end position="2531"/>
    </location>
</feature>
<feature type="region of interest" description="Disordered" evidence="2">
    <location>
        <begin position="1383"/>
        <end position="1427"/>
    </location>
</feature>
<feature type="coiled-coil region" evidence="1">
    <location>
        <begin position="1347"/>
        <end position="1375"/>
    </location>
</feature>
<reference evidence="4" key="1">
    <citation type="submission" date="2016-11" db="UniProtKB">
        <authorList>
            <consortium name="WormBaseParasite"/>
        </authorList>
    </citation>
    <scope>IDENTIFICATION</scope>
</reference>
<protein>
    <submittedName>
        <fullName evidence="4">Uncharacterized protein</fullName>
    </submittedName>
</protein>
<feature type="coiled-coil region" evidence="1">
    <location>
        <begin position="349"/>
        <end position="376"/>
    </location>
</feature>
<feature type="coiled-coil region" evidence="1">
    <location>
        <begin position="599"/>
        <end position="641"/>
    </location>
</feature>
<feature type="compositionally biased region" description="Low complexity" evidence="2">
    <location>
        <begin position="1386"/>
        <end position="1404"/>
    </location>
</feature>
<feature type="compositionally biased region" description="Low complexity" evidence="2">
    <location>
        <begin position="1782"/>
        <end position="1791"/>
    </location>
</feature>
<evidence type="ECO:0000256" key="1">
    <source>
        <dbReference type="SAM" id="Coils"/>
    </source>
</evidence>
<feature type="compositionally biased region" description="Polar residues" evidence="2">
    <location>
        <begin position="830"/>
        <end position="840"/>
    </location>
</feature>
<feature type="coiled-coil region" evidence="1">
    <location>
        <begin position="2329"/>
        <end position="2418"/>
    </location>
</feature>
<feature type="compositionally biased region" description="Low complexity" evidence="2">
    <location>
        <begin position="512"/>
        <end position="526"/>
    </location>
</feature>
<keyword evidence="1" id="KW-0175">Coiled coil</keyword>
<feature type="compositionally biased region" description="Low complexity" evidence="2">
    <location>
        <begin position="1728"/>
        <end position="1751"/>
    </location>
</feature>
<feature type="region of interest" description="Disordered" evidence="2">
    <location>
        <begin position="102"/>
        <end position="132"/>
    </location>
</feature>
<feature type="compositionally biased region" description="Low complexity" evidence="2">
    <location>
        <begin position="20"/>
        <end position="32"/>
    </location>
</feature>
<feature type="region of interest" description="Disordered" evidence="2">
    <location>
        <begin position="2542"/>
        <end position="2561"/>
    </location>
</feature>
<feature type="region of interest" description="Disordered" evidence="2">
    <location>
        <begin position="425"/>
        <end position="449"/>
    </location>
</feature>
<organism evidence="3 4">
    <name type="scientific">Meloidogyne hapla</name>
    <name type="common">Root-knot nematode worm</name>
    <dbReference type="NCBI Taxonomy" id="6305"/>
    <lineage>
        <taxon>Eukaryota</taxon>
        <taxon>Metazoa</taxon>
        <taxon>Ecdysozoa</taxon>
        <taxon>Nematoda</taxon>
        <taxon>Chromadorea</taxon>
        <taxon>Rhabditida</taxon>
        <taxon>Tylenchina</taxon>
        <taxon>Tylenchomorpha</taxon>
        <taxon>Tylenchoidea</taxon>
        <taxon>Meloidogynidae</taxon>
        <taxon>Meloidogyninae</taxon>
        <taxon>Meloidogyne</taxon>
    </lineage>
</organism>
<feature type="compositionally biased region" description="Pro residues" evidence="2">
    <location>
        <begin position="2517"/>
        <end position="2527"/>
    </location>
</feature>
<feature type="coiled-coil region" evidence="1">
    <location>
        <begin position="2228"/>
        <end position="2263"/>
    </location>
</feature>
<feature type="region of interest" description="Disordered" evidence="2">
    <location>
        <begin position="818"/>
        <end position="840"/>
    </location>
</feature>
<name>A0A1I8B7J4_MELHA</name>
<feature type="coiled-coil region" evidence="1">
    <location>
        <begin position="1234"/>
        <end position="1278"/>
    </location>
</feature>
<dbReference type="WBParaSite" id="MhA1_Contig1474.frz3.fgene1">
    <property type="protein sequence ID" value="MhA1_Contig1474.frz3.fgene1"/>
    <property type="gene ID" value="MhA1_Contig1474.frz3.fgene1"/>
</dbReference>
<feature type="compositionally biased region" description="Basic and acidic residues" evidence="2">
    <location>
        <begin position="490"/>
        <end position="511"/>
    </location>
</feature>
<feature type="compositionally biased region" description="Basic and acidic residues" evidence="2">
    <location>
        <begin position="2551"/>
        <end position="2561"/>
    </location>
</feature>
<evidence type="ECO:0000313" key="3">
    <source>
        <dbReference type="Proteomes" id="UP000095281"/>
    </source>
</evidence>
<feature type="coiled-coil region" evidence="1">
    <location>
        <begin position="719"/>
        <end position="748"/>
    </location>
</feature>
<proteinExistence type="predicted"/>
<keyword evidence="3" id="KW-1185">Reference proteome</keyword>
<feature type="compositionally biased region" description="Polar residues" evidence="2">
    <location>
        <begin position="912"/>
        <end position="922"/>
    </location>
</feature>
<feature type="region of interest" description="Disordered" evidence="2">
    <location>
        <begin position="1720"/>
        <end position="1810"/>
    </location>
</feature>
<feature type="region of interest" description="Disordered" evidence="2">
    <location>
        <begin position="902"/>
        <end position="946"/>
    </location>
</feature>
<feature type="compositionally biased region" description="Low complexity" evidence="2">
    <location>
        <begin position="1217"/>
        <end position="1227"/>
    </location>
</feature>
<feature type="coiled-coil region" evidence="1">
    <location>
        <begin position="2628"/>
        <end position="2655"/>
    </location>
</feature>
<feature type="region of interest" description="Disordered" evidence="2">
    <location>
        <begin position="961"/>
        <end position="984"/>
    </location>
</feature>
<evidence type="ECO:0000256" key="2">
    <source>
        <dbReference type="SAM" id="MobiDB-lite"/>
    </source>
</evidence>
<accession>A0A1I8B7J4</accession>
<feature type="coiled-coil region" evidence="1">
    <location>
        <begin position="1886"/>
        <end position="1955"/>
    </location>
</feature>
<dbReference type="Proteomes" id="UP000095281">
    <property type="component" value="Unplaced"/>
</dbReference>
<feature type="region of interest" description="Disordered" evidence="2">
    <location>
        <begin position="12"/>
        <end position="72"/>
    </location>
</feature>
<feature type="region of interest" description="Disordered" evidence="2">
    <location>
        <begin position="1209"/>
        <end position="1233"/>
    </location>
</feature>
<feature type="region of interest" description="Disordered" evidence="2">
    <location>
        <begin position="464"/>
        <end position="526"/>
    </location>
</feature>
<feature type="compositionally biased region" description="Basic and acidic residues" evidence="2">
    <location>
        <begin position="902"/>
        <end position="911"/>
    </location>
</feature>
<sequence>MSSWFSYFRNSIIREEDPEQQQQLQSEFDQPSTSNPSPGDISSFASEQSIEGDEQQQFKRIPLVPSLSQEQREHIHDVLRRAQRSGRSARVVMDTKHLRAVRGGRGHPLTPSSINYERENESNENNENDGIDKTDIMAPEIIQMDSLPEDVEITVGPCPSSYCSYASSELMFSEEETETNKEKGNEESMENRITIAQRMAKMSRKIDKWLKSLDVDEEGEVEDEEKEEEDLEIGNKTEKFLKNLKKILDKIPKSPSFLIQNIEQSLNENQLLAAYLDTLSLCISVSAIEQCSIIFSQIVEKFSRNEAADIVYLAINDFVKNESFLPHFSTEEDNSSTLSANNCYIILVDEEQQKQNENIKDDNDELNKINDTNKERRPLIPMITIDIPEEEEEIIENDISNEDLINMKEQNTEQQFQAVLPEVEAVHEESDNSGQTSGADTEGPSSFEEEEYIEKQIILAEVHEGEDEISETLPEAENKTKTISSSISSEESHHSITDKHFDNIEESETKESSNSTSSSSTSLADTPVSSISIQDIIEKVIKEEIKDEKIEEEHLPIKNVDNSIEEIKQKNLPCISLISENIFEFKNEKECECNFVLKKEEKEEINGELIKEKEFLDKKELKEIEQKQTNKENDLTDWLSQLVSEGSKSFVETTIEEFVIEEGENDLWINKIEHSELNVKEDEIEETINTFPTVVEQVKDDELEMSPSTSSVDTPFNLKEKLNDKIIEEDENISIEEEEKDLINFEEKEENLIPIVSVVIQPPSPPPRPPPPILIKQQNEEIFDGNKKEEIIESKSIIESKICNDENIIEQIAKDETETKEENKTKNVLMRSSSSTSGADTHISLNESVIEDKLSEDDNLIKIEEFELIEGTKPQIIDSKFPSEIEHSKTVEYFFEQISPKEEGEEIRINEKQNSIPSSGRTSEADNNSLLLSEEEENDLEINKDEKEYLSKEKKINLEEKSISSGKTSSADSLSSLKSSNSSFSFSHKKDEIIKIQEYQLNEESNLTKEELEHIERINRLAEMEEINKFIEISTKIVDQIINFNKKDESETNKYKLFSQQKKSKEEESLLFPTSPPPNLQFNDDLNKLTEEEIKHIEKITLLAKQDILEEKKEKNIDELTIEEKEHIKRIERLAAGEFLQIEEKPQNLQKTSPDSSIDKNKEQTFAGLTSEELEHIQRVLRLAEENGSFDVNLNIIGMNEKKIIPKIEDPLYNPPSYKTSSSSETSGADDNYILETQEENEYLDERIEEIEDQKEEENVINEIIEEKEEELQKLKIKELFEIKQKEKIFYPTFFVDQQEIQEKQEEIAVQREWSKLRQLTLNSDEKPEIPFWAKNLMNKIIEKKKNEEIIKENKKEKEEINKYEEEKNEEFKEENIKDILETTEHSSSSPSTSSSGRTSLADSSEWEEGEPFSGDLPEKEESKSTENLEINFEGINKNNQIQLTKELEHIAAIEKLANEEGELKEYFINKQDDNFNFEINREISVNTLATSDENTVLTISSISNKESEQIDIGTDILSFAKSFEEDRKELENINLIETKKDLDEINQIEENNNLDYFDWNKEDEVEIEYYNKFDQNNEDFIGQNLIEVNMENMDKEFKEEKEGNEFVGEEAEFIKLRVKEEKEEVNDEEESDKLNEIDEQNIIKLIDGIEKKIINESNSFDKVQFHETSSSGTTSGADSTHSFAELYTTNQALLMMDSPQIGKVSVPQENELKEKIKEELKENDVKSSNSSSSTSTSGADSNNSSTIFNENEGKQKETEEEEKSELPKSLSNSTPTSGADSLRSSLSSKSETMENESIQVQPPLKTENELNVEMTENFPEEFEKTREQKPQQKSFGRCSLQYGTKAVDEIYLAGKRARQSSLTYIPKTMINYTNMLGGSRFISTTSISNQSLEKEENKLEEIKEEKKKIFSKIKIVFTDQKLRESLCEPFYQEEERKEQKVEEIEERFYQKNKEIFDNVDFLIKLDFYAQRLSEEIAEEAVKDIKAIAFIRKNPRAVYFDDQFKEDLLQECEEEQEEDEERLENKKANKKLIGEIGDSSEIDDWKSRENINQFHVEPINNENNKHPKERRNTFANSFAMLSSTFLGRKTSFASSESVPKIKRKASEIYGKGTETTQTSSFMGLLRKSSIIGNQSSLLRSFSIEENEDLKEVDLPEEALAGLTEEERSHIFKVMAESRQRIQTNQKPSEQLLEMESSISIGSFKEKQVEKLIEEEIMEDDEFIVKSFGDKIGNEEKELEDELKEEEQEDVVQVESKIEEFNDDDQEKELLNKIINKEEIKETKQNNNIFELNNLKTSKFGFGGFLSFSQRLATKVSDTFTINNNDEPKIEELENKEENKQIIGQSQEQKENQKELTKDELEHIRKVTELAVLSSENNNFEEKKEENQKLFFDNNLINNEEIEQKIFSDEKHKENLNKEENNKKEFFVEEKEKNIFVKINEVEILKKEKIFSSPFCPEFWLQNNNQTKSEQEMANNIINIIESRSSSGIGDSEGEQSGIECFGESIRFNQFSPSVSNFPPPRPPPPPTMWRSKSIDQKQINNSLNSSFNHSNETEENKEEKEESQRVLEEICWFKQELERMNVALMSVDDIEQQNKNSLTTPELACTFATLGEEKEENVLVDSWSICQEKQLQQNLEDQKRNLEGHLMEQKSFEREEEFNKFSPNNTLLDRNGNITDIENVVEISTRPESNIDWPEIALQEAASDFNTSAHLFDEIGDGQEQWHSQSYWETQTGEPSEWTMSEEMKNMDEENANKERERFKEKGKKNEEREYLVNEEKEEMTASVLIDSRQEWLSREYETREEENEKYFKEESETDEDEETFIKNIAVSSINSVMREENNLQNTTDKMEEIKENILVDSVATQSAANITTLPLYDQQERLEAGSKQEPLPSVLTSSRISYFPTSDESPIEPNLSTEFSLPPSSIDPAASFFFPTEKDDNFGSNIFVEERQQKQILAELIGSQYLEKKQQKVEAIDFNEGINVLEEEKIKEENQKYFRQVKNFKVNI</sequence>
<feature type="compositionally biased region" description="Basic and acidic residues" evidence="2">
    <location>
        <begin position="1417"/>
        <end position="1427"/>
    </location>
</feature>
<evidence type="ECO:0000313" key="4">
    <source>
        <dbReference type="WBParaSite" id="MhA1_Contig1474.frz3.fgene1"/>
    </source>
</evidence>
<feature type="coiled-coil region" evidence="1">
    <location>
        <begin position="2005"/>
        <end position="2033"/>
    </location>
</feature>
<dbReference type="OMA" id="TESKLEW"/>
<feature type="compositionally biased region" description="Low complexity" evidence="2">
    <location>
        <begin position="964"/>
        <end position="984"/>
    </location>
</feature>